<proteinExistence type="predicted"/>
<evidence type="ECO:0000313" key="3">
    <source>
        <dbReference type="Proteomes" id="UP000611640"/>
    </source>
</evidence>
<dbReference type="Gene3D" id="3.40.630.30">
    <property type="match status" value="1"/>
</dbReference>
<dbReference type="EMBL" id="AP023355">
    <property type="protein sequence ID" value="BCJ38395.1"/>
    <property type="molecule type" value="Genomic_DNA"/>
</dbReference>
<protein>
    <recommendedName>
        <fullName evidence="1">N-acetyltransferase domain-containing protein</fullName>
    </recommendedName>
</protein>
<gene>
    <name evidence="2" type="ORF">Athai_58980</name>
</gene>
<dbReference type="InterPro" id="IPR050276">
    <property type="entry name" value="MshD_Acetyltransferase"/>
</dbReference>
<dbReference type="InterPro" id="IPR016181">
    <property type="entry name" value="Acyl_CoA_acyltransferase"/>
</dbReference>
<dbReference type="PROSITE" id="PS51186">
    <property type="entry name" value="GNAT"/>
    <property type="match status" value="1"/>
</dbReference>
<organism evidence="2 3">
    <name type="scientific">Actinocatenispora thailandica</name>
    <dbReference type="NCBI Taxonomy" id="227318"/>
    <lineage>
        <taxon>Bacteria</taxon>
        <taxon>Bacillati</taxon>
        <taxon>Actinomycetota</taxon>
        <taxon>Actinomycetes</taxon>
        <taxon>Micromonosporales</taxon>
        <taxon>Micromonosporaceae</taxon>
        <taxon>Actinocatenispora</taxon>
    </lineage>
</organism>
<evidence type="ECO:0000259" key="1">
    <source>
        <dbReference type="PROSITE" id="PS51186"/>
    </source>
</evidence>
<reference evidence="2 3" key="1">
    <citation type="submission" date="2020-08" db="EMBL/GenBank/DDBJ databases">
        <title>Whole genome shotgun sequence of Actinocatenispora thailandica NBRC 105041.</title>
        <authorList>
            <person name="Komaki H."/>
            <person name="Tamura T."/>
        </authorList>
    </citation>
    <scope>NUCLEOTIDE SEQUENCE [LARGE SCALE GENOMIC DNA]</scope>
    <source>
        <strain evidence="2 3">NBRC 105041</strain>
    </source>
</reference>
<accession>A0A7R7DV32</accession>
<dbReference type="KEGG" id="atl:Athai_58980"/>
<dbReference type="AlphaFoldDB" id="A0A7R7DV32"/>
<dbReference type="Proteomes" id="UP000611640">
    <property type="component" value="Chromosome"/>
</dbReference>
<dbReference type="Pfam" id="PF13673">
    <property type="entry name" value="Acetyltransf_10"/>
    <property type="match status" value="1"/>
</dbReference>
<name>A0A7R7DV32_9ACTN</name>
<keyword evidence="3" id="KW-1185">Reference proteome</keyword>
<dbReference type="PANTHER" id="PTHR43617">
    <property type="entry name" value="L-AMINO ACID N-ACETYLTRANSFERASE"/>
    <property type="match status" value="1"/>
</dbReference>
<dbReference type="PANTHER" id="PTHR43617:SF38">
    <property type="entry name" value="N-ACETYLTRANSFERASE DOMAIN-CONTAINING PROTEIN"/>
    <property type="match status" value="1"/>
</dbReference>
<dbReference type="GO" id="GO:0016747">
    <property type="term" value="F:acyltransferase activity, transferring groups other than amino-acyl groups"/>
    <property type="evidence" value="ECO:0007669"/>
    <property type="project" value="InterPro"/>
</dbReference>
<sequence>MPAVGDAAAVARTHLRAWHETYDGVGSGVDAGWIAANLGYLGTEEGTAGWAAEIAAARREPDRVFCRIVRLDARVGSRPDCRAGSRQHDLAGAGSNAGVVGFLYGHRTDAVTLGPMYLLAEAQGTGVADRLMAEFLGWAGAAPIRLWVSAFNTRAVRFYARYGFVATGERERWRDRLLNLRMVRPKP</sequence>
<evidence type="ECO:0000313" key="2">
    <source>
        <dbReference type="EMBL" id="BCJ38395.1"/>
    </source>
</evidence>
<feature type="domain" description="N-acetyltransferase" evidence="1">
    <location>
        <begin position="52"/>
        <end position="187"/>
    </location>
</feature>
<dbReference type="SUPFAM" id="SSF55729">
    <property type="entry name" value="Acyl-CoA N-acyltransferases (Nat)"/>
    <property type="match status" value="1"/>
</dbReference>
<dbReference type="InterPro" id="IPR000182">
    <property type="entry name" value="GNAT_dom"/>
</dbReference>